<reference evidence="6 7" key="1">
    <citation type="submission" date="2015-02" db="EMBL/GenBank/DDBJ databases">
        <title>Draft Genome Sequences of Two Closely-Related Aflatoxigenic Aspergillus Species Obtained from the Cote d'Ivoire.</title>
        <authorList>
            <person name="Moore G.G."/>
            <person name="Beltz S.B."/>
            <person name="Mack B.M."/>
        </authorList>
    </citation>
    <scope>NUCLEOTIDE SEQUENCE [LARGE SCALE GENOMIC DNA]</scope>
    <source>
        <strain evidence="6 7">SRRC1468</strain>
    </source>
</reference>
<keyword evidence="7" id="KW-1185">Reference proteome</keyword>
<dbReference type="GO" id="GO:0000976">
    <property type="term" value="F:transcription cis-regulatory region binding"/>
    <property type="evidence" value="ECO:0007669"/>
    <property type="project" value="TreeGrafter"/>
</dbReference>
<dbReference type="Pfam" id="PF07716">
    <property type="entry name" value="bZIP_2"/>
    <property type="match status" value="1"/>
</dbReference>
<accession>A0A0F8U5L0</accession>
<dbReference type="STRING" id="308745.A0A0F8U5L0"/>
<dbReference type="PROSITE" id="PS50088">
    <property type="entry name" value="ANK_REPEAT"/>
    <property type="match status" value="2"/>
</dbReference>
<proteinExistence type="predicted"/>
<feature type="domain" description="BZIP" evidence="5">
    <location>
        <begin position="14"/>
        <end position="29"/>
    </location>
</feature>
<feature type="compositionally biased region" description="Polar residues" evidence="4">
    <location>
        <begin position="34"/>
        <end position="45"/>
    </location>
</feature>
<evidence type="ECO:0000313" key="6">
    <source>
        <dbReference type="EMBL" id="KKK14868.1"/>
    </source>
</evidence>
<dbReference type="GO" id="GO:0045944">
    <property type="term" value="P:positive regulation of transcription by RNA polymerase II"/>
    <property type="evidence" value="ECO:0007669"/>
    <property type="project" value="TreeGrafter"/>
</dbReference>
<keyword evidence="1" id="KW-0677">Repeat</keyword>
<dbReference type="GO" id="GO:0003700">
    <property type="term" value="F:DNA-binding transcription factor activity"/>
    <property type="evidence" value="ECO:0007669"/>
    <property type="project" value="InterPro"/>
</dbReference>
<dbReference type="PROSITE" id="PS00036">
    <property type="entry name" value="BZIP_BASIC"/>
    <property type="match status" value="1"/>
</dbReference>
<dbReference type="InterPro" id="IPR050663">
    <property type="entry name" value="Ankyrin-SOCS_Box"/>
</dbReference>
<dbReference type="SMART" id="SM00248">
    <property type="entry name" value="ANK"/>
    <property type="match status" value="4"/>
</dbReference>
<feature type="region of interest" description="Disordered" evidence="4">
    <location>
        <begin position="25"/>
        <end position="58"/>
    </location>
</feature>
<dbReference type="Pfam" id="PF12796">
    <property type="entry name" value="Ank_2"/>
    <property type="match status" value="1"/>
</dbReference>
<dbReference type="Proteomes" id="UP000034291">
    <property type="component" value="Unassembled WGS sequence"/>
</dbReference>
<comment type="caution">
    <text evidence="6">The sequence shown here is derived from an EMBL/GenBank/DDBJ whole genome shotgun (WGS) entry which is preliminary data.</text>
</comment>
<evidence type="ECO:0000313" key="7">
    <source>
        <dbReference type="Proteomes" id="UP000034291"/>
    </source>
</evidence>
<gene>
    <name evidence="6" type="ORF">ARAM_002836</name>
</gene>
<name>A0A0F8U5L0_9EURO</name>
<dbReference type="OrthoDB" id="366390at2759"/>
<dbReference type="EMBL" id="JZBS01003454">
    <property type="protein sequence ID" value="KKK14868.1"/>
    <property type="molecule type" value="Genomic_DNA"/>
</dbReference>
<evidence type="ECO:0000256" key="4">
    <source>
        <dbReference type="SAM" id="MobiDB-lite"/>
    </source>
</evidence>
<evidence type="ECO:0000256" key="2">
    <source>
        <dbReference type="ARBA" id="ARBA00023043"/>
    </source>
</evidence>
<dbReference type="Gene3D" id="1.25.40.20">
    <property type="entry name" value="Ankyrin repeat-containing domain"/>
    <property type="match status" value="2"/>
</dbReference>
<dbReference type="Gene3D" id="1.20.5.170">
    <property type="match status" value="1"/>
</dbReference>
<dbReference type="SUPFAM" id="SSF57959">
    <property type="entry name" value="Leucine zipper domain"/>
    <property type="match status" value="1"/>
</dbReference>
<dbReference type="PANTHER" id="PTHR24193">
    <property type="entry name" value="ANKYRIN REPEAT PROTEIN"/>
    <property type="match status" value="1"/>
</dbReference>
<feature type="repeat" description="ANK" evidence="3">
    <location>
        <begin position="210"/>
        <end position="242"/>
    </location>
</feature>
<dbReference type="InterPro" id="IPR036770">
    <property type="entry name" value="Ankyrin_rpt-contain_sf"/>
</dbReference>
<dbReference type="CDD" id="cd14688">
    <property type="entry name" value="bZIP_YAP"/>
    <property type="match status" value="1"/>
</dbReference>
<feature type="repeat" description="ANK" evidence="3">
    <location>
        <begin position="282"/>
        <end position="314"/>
    </location>
</feature>
<dbReference type="Pfam" id="PF00023">
    <property type="entry name" value="Ank"/>
    <property type="match status" value="1"/>
</dbReference>
<keyword evidence="2 3" id="KW-0040">ANK repeat</keyword>
<dbReference type="SUPFAM" id="SSF48403">
    <property type="entry name" value="Ankyrin repeat"/>
    <property type="match status" value="1"/>
</dbReference>
<evidence type="ECO:0000256" key="1">
    <source>
        <dbReference type="ARBA" id="ARBA00022737"/>
    </source>
</evidence>
<dbReference type="InterPro" id="IPR046347">
    <property type="entry name" value="bZIP_sf"/>
</dbReference>
<evidence type="ECO:0000256" key="3">
    <source>
        <dbReference type="PROSITE-ProRule" id="PRU00023"/>
    </source>
</evidence>
<dbReference type="InterPro" id="IPR004827">
    <property type="entry name" value="bZIP"/>
</dbReference>
<organism evidence="6 7">
    <name type="scientific">Aspergillus rambellii</name>
    <dbReference type="NCBI Taxonomy" id="308745"/>
    <lineage>
        <taxon>Eukaryota</taxon>
        <taxon>Fungi</taxon>
        <taxon>Dikarya</taxon>
        <taxon>Ascomycota</taxon>
        <taxon>Pezizomycotina</taxon>
        <taxon>Eurotiomycetes</taxon>
        <taxon>Eurotiomycetidae</taxon>
        <taxon>Eurotiales</taxon>
        <taxon>Aspergillaceae</taxon>
        <taxon>Aspergillus</taxon>
        <taxon>Aspergillus subgen. Nidulantes</taxon>
    </lineage>
</organism>
<sequence>MDFDVQLPSNPTERRRMQNRLAQRKFRQRKKHTTASAQNGVSFTSPVPPGNPRDHAATNAAFSDINPTAIESLLSSSSDHRPQLDSPDINALANIIYVPGDLSSSALHIPLPQTTHGPSTNSSVSNGVEQMPLSHISTPVPSIQLESCLTQLPPAKPSPIHDTLFDLITSAQSDKGWLSTLHIAAQKGHDRIIAVLLKQGNMDPNKQDSDGRTPLVHAVVEGHEPVVKLLLEHGARIGIPDCDGRSAVHWAVLHRREDILRVLMTHRAEHEPDVDINAYDNYDWTPLHMAVNRGVESVVVLLIECGANMDAMAKKCPFSGTVMPLIDLGP</sequence>
<dbReference type="AlphaFoldDB" id="A0A0F8U5L0"/>
<protein>
    <recommendedName>
        <fullName evidence="5">BZIP domain-containing protein</fullName>
    </recommendedName>
</protein>
<evidence type="ECO:0000259" key="5">
    <source>
        <dbReference type="PROSITE" id="PS00036"/>
    </source>
</evidence>
<dbReference type="PROSITE" id="PS50297">
    <property type="entry name" value="ANK_REP_REGION"/>
    <property type="match status" value="2"/>
</dbReference>
<dbReference type="PANTHER" id="PTHR24193:SF121">
    <property type="entry name" value="ADA2A-CONTAINING COMPLEX COMPONENT 3, ISOFORM D"/>
    <property type="match status" value="1"/>
</dbReference>
<dbReference type="InterPro" id="IPR002110">
    <property type="entry name" value="Ankyrin_rpt"/>
</dbReference>
<dbReference type="GO" id="GO:0005634">
    <property type="term" value="C:nucleus"/>
    <property type="evidence" value="ECO:0007669"/>
    <property type="project" value="TreeGrafter"/>
</dbReference>